<reference evidence="1" key="1">
    <citation type="journal article" date="2023" name="Mol. Ecol. Resour.">
        <title>Chromosome-level genome assembly of a triploid poplar Populus alba 'Berolinensis'.</title>
        <authorList>
            <person name="Chen S."/>
            <person name="Yu Y."/>
            <person name="Wang X."/>
            <person name="Wang S."/>
            <person name="Zhang T."/>
            <person name="Zhou Y."/>
            <person name="He R."/>
            <person name="Meng N."/>
            <person name="Wang Y."/>
            <person name="Liu W."/>
            <person name="Liu Z."/>
            <person name="Liu J."/>
            <person name="Guo Q."/>
            <person name="Huang H."/>
            <person name="Sederoff R.R."/>
            <person name="Wang G."/>
            <person name="Qu G."/>
            <person name="Chen S."/>
        </authorList>
    </citation>
    <scope>NUCLEOTIDE SEQUENCE</scope>
    <source>
        <strain evidence="1">SC-2020</strain>
    </source>
</reference>
<keyword evidence="2" id="KW-1185">Reference proteome</keyword>
<sequence>MEASFRRWHSAIKCNTPVVSTKDRDSRNIDEKKISTSSCKLMVLGYDQFGIIICEGARYPLDTHSAPRIRRADE</sequence>
<gene>
    <name evidence="1" type="ORF">NC653_018895</name>
</gene>
<dbReference type="EMBL" id="JAQIZT010000007">
    <property type="protein sequence ID" value="KAJ6990476.1"/>
    <property type="molecule type" value="Genomic_DNA"/>
</dbReference>
<evidence type="ECO:0000313" key="2">
    <source>
        <dbReference type="Proteomes" id="UP001164929"/>
    </source>
</evidence>
<name>A0AAD6QHH4_9ROSI</name>
<organism evidence="1 2">
    <name type="scientific">Populus alba x Populus x berolinensis</name>
    <dbReference type="NCBI Taxonomy" id="444605"/>
    <lineage>
        <taxon>Eukaryota</taxon>
        <taxon>Viridiplantae</taxon>
        <taxon>Streptophyta</taxon>
        <taxon>Embryophyta</taxon>
        <taxon>Tracheophyta</taxon>
        <taxon>Spermatophyta</taxon>
        <taxon>Magnoliopsida</taxon>
        <taxon>eudicotyledons</taxon>
        <taxon>Gunneridae</taxon>
        <taxon>Pentapetalae</taxon>
        <taxon>rosids</taxon>
        <taxon>fabids</taxon>
        <taxon>Malpighiales</taxon>
        <taxon>Salicaceae</taxon>
        <taxon>Saliceae</taxon>
        <taxon>Populus</taxon>
    </lineage>
</organism>
<protein>
    <submittedName>
        <fullName evidence="1">Uncharacterized protein</fullName>
    </submittedName>
</protein>
<comment type="caution">
    <text evidence="1">The sequence shown here is derived from an EMBL/GenBank/DDBJ whole genome shotgun (WGS) entry which is preliminary data.</text>
</comment>
<accession>A0AAD6QHH4</accession>
<evidence type="ECO:0000313" key="1">
    <source>
        <dbReference type="EMBL" id="KAJ6990476.1"/>
    </source>
</evidence>
<dbReference type="AlphaFoldDB" id="A0AAD6QHH4"/>
<proteinExistence type="predicted"/>
<dbReference type="Proteomes" id="UP001164929">
    <property type="component" value="Chromosome 7"/>
</dbReference>